<feature type="transmembrane region" description="Helical" evidence="1">
    <location>
        <begin position="94"/>
        <end position="114"/>
    </location>
</feature>
<dbReference type="OrthoDB" id="9786473at2"/>
<proteinExistence type="predicted"/>
<feature type="transmembrane region" description="Helical" evidence="1">
    <location>
        <begin position="173"/>
        <end position="194"/>
    </location>
</feature>
<dbReference type="PIRSF" id="PIRSF020606">
    <property type="entry name" value="UCP020606"/>
    <property type="match status" value="1"/>
</dbReference>
<gene>
    <name evidence="2" type="ORF">EV695_1967</name>
</gene>
<dbReference type="RefSeq" id="WP_131905729.1">
    <property type="nucleotide sequence ID" value="NZ_BAAAFU010000004.1"/>
</dbReference>
<keyword evidence="1" id="KW-1133">Transmembrane helix</keyword>
<keyword evidence="3" id="KW-1185">Reference proteome</keyword>
<keyword evidence="1" id="KW-0472">Membrane</keyword>
<dbReference type="Proteomes" id="UP000294887">
    <property type="component" value="Unassembled WGS sequence"/>
</dbReference>
<evidence type="ECO:0000313" key="3">
    <source>
        <dbReference type="Proteomes" id="UP000294887"/>
    </source>
</evidence>
<reference evidence="2 3" key="1">
    <citation type="submission" date="2019-03" db="EMBL/GenBank/DDBJ databases">
        <title>Genomic Encyclopedia of Type Strains, Phase IV (KMG-IV): sequencing the most valuable type-strain genomes for metagenomic binning, comparative biology and taxonomic classification.</title>
        <authorList>
            <person name="Goeker M."/>
        </authorList>
    </citation>
    <scope>NUCLEOTIDE SEQUENCE [LARGE SCALE GENOMIC DNA]</scope>
    <source>
        <strain evidence="2 3">DSM 24830</strain>
    </source>
</reference>
<feature type="transmembrane region" description="Helical" evidence="1">
    <location>
        <begin position="126"/>
        <end position="143"/>
    </location>
</feature>
<dbReference type="AlphaFoldDB" id="A0A4R1EZW7"/>
<protein>
    <submittedName>
        <fullName evidence="2">Putative membrane protein</fullName>
    </submittedName>
</protein>
<comment type="caution">
    <text evidence="2">The sequence shown here is derived from an EMBL/GenBank/DDBJ whole genome shotgun (WGS) entry which is preliminary data.</text>
</comment>
<dbReference type="InterPro" id="IPR014509">
    <property type="entry name" value="YjdF-like"/>
</dbReference>
<evidence type="ECO:0000313" key="2">
    <source>
        <dbReference type="EMBL" id="TCJ87457.1"/>
    </source>
</evidence>
<dbReference type="InterPro" id="IPR058534">
    <property type="entry name" value="YjdF"/>
</dbReference>
<name>A0A4R1EZW7_9GAMM</name>
<organism evidence="2 3">
    <name type="scientific">Cocleimonas flava</name>
    <dbReference type="NCBI Taxonomy" id="634765"/>
    <lineage>
        <taxon>Bacteria</taxon>
        <taxon>Pseudomonadati</taxon>
        <taxon>Pseudomonadota</taxon>
        <taxon>Gammaproteobacteria</taxon>
        <taxon>Thiotrichales</taxon>
        <taxon>Thiotrichaceae</taxon>
        <taxon>Cocleimonas</taxon>
    </lineage>
</organism>
<dbReference type="Pfam" id="PF09997">
    <property type="entry name" value="DUF2238"/>
    <property type="match status" value="1"/>
</dbReference>
<sequence length="204" mass="23884">MRWLVIFSVFFFAVWADSFIGTTDIANWRIENTLTAITVLCLIFTFKWYRFSTSSYFLICAFLCLHVYGSKYTYAENPFGYWLQDILQTSRNPYDRLVHTSFGLLLYYPFYEILLNGLKLRKREALIIPVLIVLSASAIYEMIEWLVADKFFVEQGISYLGTQGDVWDSQEDMFVAFIGSLLAALIFYVYRLSFGKRAHKMLKS</sequence>
<feature type="transmembrane region" description="Helical" evidence="1">
    <location>
        <begin position="56"/>
        <end position="74"/>
    </location>
</feature>
<accession>A0A4R1EZW7</accession>
<dbReference type="EMBL" id="SMFQ01000003">
    <property type="protein sequence ID" value="TCJ87457.1"/>
    <property type="molecule type" value="Genomic_DNA"/>
</dbReference>
<evidence type="ECO:0000256" key="1">
    <source>
        <dbReference type="SAM" id="Phobius"/>
    </source>
</evidence>
<keyword evidence="1" id="KW-0812">Transmembrane</keyword>